<evidence type="ECO:0000313" key="1">
    <source>
        <dbReference type="EMBL" id="GID43817.1"/>
    </source>
</evidence>
<protein>
    <recommendedName>
        <fullName evidence="2">Transcription factor zinc-finger domain-containing protein</fullName>
    </recommendedName>
</protein>
<accession>A0ABQ3WCQ5</accession>
<name>A0ABQ3WCQ5_9ACTN</name>
<gene>
    <name evidence="1" type="ORF">Aca07nite_10920</name>
</gene>
<comment type="caution">
    <text evidence="1">The sequence shown here is derived from an EMBL/GenBank/DDBJ whole genome shotgun (WGS) entry which is preliminary data.</text>
</comment>
<dbReference type="EMBL" id="BOMF01000018">
    <property type="protein sequence ID" value="GID43817.1"/>
    <property type="molecule type" value="Genomic_DNA"/>
</dbReference>
<dbReference type="RefSeq" id="WP_204294383.1">
    <property type="nucleotide sequence ID" value="NZ_BAAAGQ010000002.1"/>
</dbReference>
<proteinExistence type="predicted"/>
<reference evidence="1" key="1">
    <citation type="submission" date="2021-01" db="EMBL/GenBank/DDBJ databases">
        <title>Whole genome shotgun sequence of Actinoplanes capillaceus NBRC 16408.</title>
        <authorList>
            <person name="Komaki H."/>
            <person name="Tamura T."/>
        </authorList>
    </citation>
    <scope>NUCLEOTIDE SEQUENCE [LARGE SCALE GENOMIC DNA]</scope>
    <source>
        <strain evidence="1">NBRC 16408</strain>
    </source>
</reference>
<sequence>MRYWETVDRDRLNSLEKFLCGVCQRGWVLKCVLLETGATLWVCEECDAVWLQADEVELKAAPANPELVLPQIMRPAAGVLSHYVRPYDGTEATLDWEQIRLADDVT</sequence>
<evidence type="ECO:0008006" key="2">
    <source>
        <dbReference type="Google" id="ProtNLM"/>
    </source>
</evidence>
<organism evidence="1">
    <name type="scientific">Actinoplanes campanulatus</name>
    <dbReference type="NCBI Taxonomy" id="113559"/>
    <lineage>
        <taxon>Bacteria</taxon>
        <taxon>Bacillati</taxon>
        <taxon>Actinomycetota</taxon>
        <taxon>Actinomycetes</taxon>
        <taxon>Micromonosporales</taxon>
        <taxon>Micromonosporaceae</taxon>
        <taxon>Actinoplanes</taxon>
    </lineage>
</organism>